<organism evidence="4 5">
    <name type="scientific">Amycolatopsis lexingtonensis</name>
    <dbReference type="NCBI Taxonomy" id="218822"/>
    <lineage>
        <taxon>Bacteria</taxon>
        <taxon>Bacillati</taxon>
        <taxon>Actinomycetota</taxon>
        <taxon>Actinomycetes</taxon>
        <taxon>Pseudonocardiales</taxon>
        <taxon>Pseudonocardiaceae</taxon>
        <taxon>Amycolatopsis</taxon>
    </lineage>
</organism>
<dbReference type="PANTHER" id="PTHR30061:SF50">
    <property type="entry name" value="MALTOSE_MALTODEXTRIN-BINDING PERIPLASMIC PROTEIN"/>
    <property type="match status" value="1"/>
</dbReference>
<keyword evidence="3" id="KW-0732">Signal</keyword>
<dbReference type="PANTHER" id="PTHR30061">
    <property type="entry name" value="MALTOSE-BINDING PERIPLASMIC PROTEIN"/>
    <property type="match status" value="1"/>
</dbReference>
<sequence>MSDTELERCRTRLTFTDATGARWIRDEYGRLDCLRSELVMWVGDDIAKIFIEFRADIQSSYGVDVKLDITDVGERLRRKYIAEARQAGNVDVFVGPHDWVGELVSEQAVEPVALSEEQRQNLLDFSLQPFCFNGDIYGIPATMDTVMLIINVDLVGDEPSCFEEVVEVGRALQRANVGQEIIVVRVGPEGDPFLIWPLLSSGGAWLFGMEPNGAWDIHQVGIDSPESISAFERIAALGEAGEGIIRCEMDQAWVERTFIGGTCPFMLGAYGDVARARDAGMNVVVSPVPGFRDGGPARSFTTIYGFYIAPFGRNRVIASDLLPDYLTRFDVMSALSARIGSPVARKEATALTDSTTSELVSARDKTMLMPSFAEMPEVWGHLARAEVEVIAGADPGVSARRAADAIRRTVS</sequence>
<evidence type="ECO:0000313" key="4">
    <source>
        <dbReference type="EMBL" id="MBE1496313.1"/>
    </source>
</evidence>
<name>A0ABR9HZH6_9PSEU</name>
<dbReference type="SUPFAM" id="SSF53850">
    <property type="entry name" value="Periplasmic binding protein-like II"/>
    <property type="match status" value="1"/>
</dbReference>
<proteinExistence type="inferred from homology"/>
<dbReference type="Pfam" id="PF13416">
    <property type="entry name" value="SBP_bac_8"/>
    <property type="match status" value="1"/>
</dbReference>
<dbReference type="InterPro" id="IPR006059">
    <property type="entry name" value="SBP"/>
</dbReference>
<evidence type="ECO:0000256" key="3">
    <source>
        <dbReference type="ARBA" id="ARBA00022729"/>
    </source>
</evidence>
<reference evidence="4 5" key="1">
    <citation type="submission" date="2020-10" db="EMBL/GenBank/DDBJ databases">
        <title>Sequencing the genomes of 1000 actinobacteria strains.</title>
        <authorList>
            <person name="Klenk H.-P."/>
        </authorList>
    </citation>
    <scope>NUCLEOTIDE SEQUENCE [LARGE SCALE GENOMIC DNA]</scope>
    <source>
        <strain evidence="4 5">DSM 44653</strain>
    </source>
</reference>
<keyword evidence="5" id="KW-1185">Reference proteome</keyword>
<protein>
    <submittedName>
        <fullName evidence="4">Maltose-binding protein MalE</fullName>
    </submittedName>
</protein>
<comment type="similarity">
    <text evidence="1">Belongs to the bacterial solute-binding protein 1 family.</text>
</comment>
<evidence type="ECO:0000256" key="2">
    <source>
        <dbReference type="ARBA" id="ARBA00022448"/>
    </source>
</evidence>
<comment type="caution">
    <text evidence="4">The sequence shown here is derived from an EMBL/GenBank/DDBJ whole genome shotgun (WGS) entry which is preliminary data.</text>
</comment>
<evidence type="ECO:0000256" key="1">
    <source>
        <dbReference type="ARBA" id="ARBA00008520"/>
    </source>
</evidence>
<dbReference type="EMBL" id="JADBEG010000001">
    <property type="protein sequence ID" value="MBE1496313.1"/>
    <property type="molecule type" value="Genomic_DNA"/>
</dbReference>
<dbReference type="Gene3D" id="3.40.190.10">
    <property type="entry name" value="Periplasmic binding protein-like II"/>
    <property type="match status" value="2"/>
</dbReference>
<dbReference type="RefSeq" id="WP_158104279.1">
    <property type="nucleotide sequence ID" value="NZ_JADBEG010000001.1"/>
</dbReference>
<accession>A0ABR9HZH6</accession>
<evidence type="ECO:0000313" key="5">
    <source>
        <dbReference type="Proteomes" id="UP000631670"/>
    </source>
</evidence>
<gene>
    <name evidence="4" type="ORF">H4696_003413</name>
</gene>
<dbReference type="Proteomes" id="UP000631670">
    <property type="component" value="Unassembled WGS sequence"/>
</dbReference>
<keyword evidence="2" id="KW-0813">Transport</keyword>